<keyword evidence="1" id="KW-0812">Transmembrane</keyword>
<reference evidence="2" key="2">
    <citation type="journal article" date="2021" name="Int. J. Syst. Evol. Microbiol.">
        <title>Geomonas silvestris sp. nov., Geomonas paludis sp. nov. and Geomonas limicola sp. nov., isolated from terrestrial environments, and emended description of the genus Geomonas.</title>
        <authorList>
            <person name="Itoh H."/>
            <person name="Xu Z."/>
            <person name="Masuda Y."/>
            <person name="Ushijima N."/>
            <person name="Hayakawa C."/>
            <person name="Shiratori Y."/>
            <person name="Senoo K."/>
        </authorList>
    </citation>
    <scope>NUCLEOTIDE SEQUENCE</scope>
    <source>
        <strain evidence="2">Red736</strain>
    </source>
</reference>
<dbReference type="Proteomes" id="UP000568888">
    <property type="component" value="Unassembled WGS sequence"/>
</dbReference>
<evidence type="ECO:0000313" key="2">
    <source>
        <dbReference type="EMBL" id="GFO63058.1"/>
    </source>
</evidence>
<dbReference type="EMBL" id="CP096574">
    <property type="protein sequence ID" value="UPU35377.1"/>
    <property type="molecule type" value="Genomic_DNA"/>
</dbReference>
<gene>
    <name evidence="2" type="ORF">GMPD_09770</name>
    <name evidence="3" type="ORF">M1B72_18320</name>
</gene>
<organism evidence="2 4">
    <name type="scientific">Geomonas paludis</name>
    <dbReference type="NCBI Taxonomy" id="2740185"/>
    <lineage>
        <taxon>Bacteria</taxon>
        <taxon>Pseudomonadati</taxon>
        <taxon>Thermodesulfobacteriota</taxon>
        <taxon>Desulfuromonadia</taxon>
        <taxon>Geobacterales</taxon>
        <taxon>Geobacteraceae</taxon>
        <taxon>Geomonas</taxon>
    </lineage>
</organism>
<reference evidence="4" key="1">
    <citation type="submission" date="2020-06" db="EMBL/GenBank/DDBJ databases">
        <title>Draft genomic sequecing of Geomonas sp. Red736.</title>
        <authorList>
            <person name="Itoh H."/>
            <person name="Xu Z.X."/>
            <person name="Ushijima N."/>
            <person name="Masuda Y."/>
            <person name="Shiratori Y."/>
            <person name="Senoo K."/>
        </authorList>
    </citation>
    <scope>NUCLEOTIDE SEQUENCE [LARGE SCALE GENOMIC DNA]</scope>
    <source>
        <strain evidence="4">Red736</strain>
    </source>
</reference>
<reference evidence="3" key="3">
    <citation type="submission" date="2022-04" db="EMBL/GenBank/DDBJ databases">
        <authorList>
            <person name="Liu G."/>
        </authorList>
    </citation>
    <scope>NUCLEOTIDE SEQUENCE</scope>
    <source>
        <strain evidence="3">RG22</strain>
    </source>
</reference>
<dbReference type="Proteomes" id="UP000831485">
    <property type="component" value="Chromosome"/>
</dbReference>
<feature type="transmembrane region" description="Helical" evidence="1">
    <location>
        <begin position="45"/>
        <end position="69"/>
    </location>
</feature>
<proteinExistence type="predicted"/>
<protein>
    <submittedName>
        <fullName evidence="2">Uncharacterized protein</fullName>
    </submittedName>
</protein>
<name>A0A6V8MSF2_9BACT</name>
<accession>A0A6V8MSF2</accession>
<dbReference type="AlphaFoldDB" id="A0A6V8MSF2"/>
<keyword evidence="1" id="KW-0472">Membrane</keyword>
<evidence type="ECO:0000313" key="4">
    <source>
        <dbReference type="Proteomes" id="UP000568888"/>
    </source>
</evidence>
<evidence type="ECO:0000313" key="5">
    <source>
        <dbReference type="Proteomes" id="UP000831485"/>
    </source>
</evidence>
<keyword evidence="1" id="KW-1133">Transmembrane helix</keyword>
<keyword evidence="5" id="KW-1185">Reference proteome</keyword>
<sequence>MTKETKESLSGKVTSWSIIGVVVAGTLLISGIADVSEGSGLMAKIFLLFIGAIIVVQVIPGIMLFSAMLKGIYGLFGKKVKVPLEQDKK</sequence>
<dbReference type="EMBL" id="BLXY01000001">
    <property type="protein sequence ID" value="GFO63058.1"/>
    <property type="molecule type" value="Genomic_DNA"/>
</dbReference>
<feature type="transmembrane region" description="Helical" evidence="1">
    <location>
        <begin position="12"/>
        <end position="33"/>
    </location>
</feature>
<evidence type="ECO:0000313" key="3">
    <source>
        <dbReference type="EMBL" id="UPU35377.1"/>
    </source>
</evidence>
<evidence type="ECO:0000256" key="1">
    <source>
        <dbReference type="SAM" id="Phobius"/>
    </source>
</evidence>
<dbReference type="RefSeq" id="WP_183345663.1">
    <property type="nucleotide sequence ID" value="NZ_BLXY01000001.1"/>
</dbReference>